<keyword evidence="5" id="KW-1185">Reference proteome</keyword>
<keyword evidence="2" id="KW-0472">Membrane</keyword>
<evidence type="ECO:0000256" key="2">
    <source>
        <dbReference type="SAM" id="Phobius"/>
    </source>
</evidence>
<reference evidence="5" key="1">
    <citation type="submission" date="2019-09" db="EMBL/GenBank/DDBJ databases">
        <title>Mumia zhuanghuii sp. nov. isolated from the intestinal contents of plateau pika (Ochotona curzoniae) in the Qinghai-Tibet plateau of China.</title>
        <authorList>
            <person name="Tian Z."/>
        </authorList>
    </citation>
    <scope>NUCLEOTIDE SEQUENCE [LARGE SCALE GENOMIC DNA]</scope>
    <source>
        <strain evidence="5">JCM 30598</strain>
    </source>
</reference>
<evidence type="ECO:0000313" key="5">
    <source>
        <dbReference type="Proteomes" id="UP000325827"/>
    </source>
</evidence>
<evidence type="ECO:0000256" key="1">
    <source>
        <dbReference type="SAM" id="MobiDB-lite"/>
    </source>
</evidence>
<name>A0A5J5J236_9MICO</name>
<dbReference type="EMBL" id="VYSA01000002">
    <property type="protein sequence ID" value="KAA9107503.1"/>
    <property type="molecule type" value="Genomic_DNA"/>
</dbReference>
<dbReference type="Gene3D" id="3.30.70.2390">
    <property type="match status" value="1"/>
</dbReference>
<feature type="domain" description="LytR/CpsA/Psr regulator C-terminal" evidence="3">
    <location>
        <begin position="86"/>
        <end position="186"/>
    </location>
</feature>
<evidence type="ECO:0000259" key="3">
    <source>
        <dbReference type="Pfam" id="PF13399"/>
    </source>
</evidence>
<dbReference type="InterPro" id="IPR027381">
    <property type="entry name" value="LytR/CpsA/Psr_C"/>
</dbReference>
<keyword evidence="2" id="KW-1133">Transmembrane helix</keyword>
<dbReference type="OrthoDB" id="5125199at2"/>
<protein>
    <submittedName>
        <fullName evidence="4">LytR family transcriptional regulator</fullName>
    </submittedName>
</protein>
<dbReference type="Pfam" id="PF13399">
    <property type="entry name" value="LytR_C"/>
    <property type="match status" value="1"/>
</dbReference>
<comment type="caution">
    <text evidence="4">The sequence shown here is derived from an EMBL/GenBank/DDBJ whole genome shotgun (WGS) entry which is preliminary data.</text>
</comment>
<dbReference type="RefSeq" id="WP_150448539.1">
    <property type="nucleotide sequence ID" value="NZ_VYSA01000002.1"/>
</dbReference>
<dbReference type="Proteomes" id="UP000325827">
    <property type="component" value="Unassembled WGS sequence"/>
</dbReference>
<sequence>MPNSTYPRDRFDDLPQAPGRVGAHRAENPHMRGWVVFFWALIATVILIALGIFGTLVVSGKVTLFPTPTPSATPTPVVTPVIDTSYTVLVLNATPETGLATQFRDRIVNAGWSADKVSASGAGSTDFPTTTIYYALPSDEAAALGLAQVVGGAAIAQSNAYQATDDPGTAADESQARQLTVVIGIDSTAAASSTPTP</sequence>
<proteinExistence type="predicted"/>
<feature type="region of interest" description="Disordered" evidence="1">
    <location>
        <begin position="1"/>
        <end position="22"/>
    </location>
</feature>
<accession>A0A5J5J236</accession>
<keyword evidence="2" id="KW-0812">Transmembrane</keyword>
<dbReference type="AlphaFoldDB" id="A0A5J5J236"/>
<feature type="transmembrane region" description="Helical" evidence="2">
    <location>
        <begin position="34"/>
        <end position="58"/>
    </location>
</feature>
<organism evidence="4 5">
    <name type="scientific">Microbacterium rhizomatis</name>
    <dbReference type="NCBI Taxonomy" id="1631477"/>
    <lineage>
        <taxon>Bacteria</taxon>
        <taxon>Bacillati</taxon>
        <taxon>Actinomycetota</taxon>
        <taxon>Actinomycetes</taxon>
        <taxon>Micrococcales</taxon>
        <taxon>Microbacteriaceae</taxon>
        <taxon>Microbacterium</taxon>
    </lineage>
</organism>
<evidence type="ECO:0000313" key="4">
    <source>
        <dbReference type="EMBL" id="KAA9107503.1"/>
    </source>
</evidence>
<gene>
    <name evidence="4" type="ORF">F6B43_08480</name>
</gene>